<evidence type="ECO:0000313" key="3">
    <source>
        <dbReference type="Proteomes" id="UP000886653"/>
    </source>
</evidence>
<evidence type="ECO:0000313" key="2">
    <source>
        <dbReference type="EMBL" id="KAG0152591.1"/>
    </source>
</evidence>
<dbReference type="AlphaFoldDB" id="A0A9P6NSF0"/>
<feature type="transmembrane region" description="Helical" evidence="1">
    <location>
        <begin position="64"/>
        <end position="85"/>
    </location>
</feature>
<name>A0A9P6NSF0_9BASI</name>
<reference evidence="2" key="1">
    <citation type="submission" date="2013-11" db="EMBL/GenBank/DDBJ databases">
        <title>Genome sequence of the fusiform rust pathogen reveals effectors for host alternation and coevolution with pine.</title>
        <authorList>
            <consortium name="DOE Joint Genome Institute"/>
            <person name="Smith K."/>
            <person name="Pendleton A."/>
            <person name="Kubisiak T."/>
            <person name="Anderson C."/>
            <person name="Salamov A."/>
            <person name="Aerts A."/>
            <person name="Riley R."/>
            <person name="Clum A."/>
            <person name="Lindquist E."/>
            <person name="Ence D."/>
            <person name="Campbell M."/>
            <person name="Kronenberg Z."/>
            <person name="Feau N."/>
            <person name="Dhillon B."/>
            <person name="Hamelin R."/>
            <person name="Burleigh J."/>
            <person name="Smith J."/>
            <person name="Yandell M."/>
            <person name="Nelson C."/>
            <person name="Grigoriev I."/>
            <person name="Davis J."/>
        </authorList>
    </citation>
    <scope>NUCLEOTIDE SEQUENCE</scope>
    <source>
        <strain evidence="2">G11</strain>
    </source>
</reference>
<keyword evidence="3" id="KW-1185">Reference proteome</keyword>
<proteinExistence type="predicted"/>
<keyword evidence="1" id="KW-0812">Transmembrane</keyword>
<dbReference type="EMBL" id="MU167208">
    <property type="protein sequence ID" value="KAG0152591.1"/>
    <property type="molecule type" value="Genomic_DNA"/>
</dbReference>
<organism evidence="2 3">
    <name type="scientific">Cronartium quercuum f. sp. fusiforme G11</name>
    <dbReference type="NCBI Taxonomy" id="708437"/>
    <lineage>
        <taxon>Eukaryota</taxon>
        <taxon>Fungi</taxon>
        <taxon>Dikarya</taxon>
        <taxon>Basidiomycota</taxon>
        <taxon>Pucciniomycotina</taxon>
        <taxon>Pucciniomycetes</taxon>
        <taxon>Pucciniales</taxon>
        <taxon>Coleosporiaceae</taxon>
        <taxon>Cronartium</taxon>
    </lineage>
</organism>
<dbReference type="Proteomes" id="UP000886653">
    <property type="component" value="Unassembled WGS sequence"/>
</dbReference>
<sequence>MIHFRQIWLGRDHPRCSRISFSRENPGGLSGEPRFKIQMLRPTKHRIIQGKPIDSAEDRQMKSFNFLSAVIFIVFATLGSANIMIRSRKAGKEAVSDIEMGIKSSGKLKVDGDSNFEVEPKIHTKKLFQRNEKIKLSESKSYEHIYTPSSLLVSLWTYITNGNVNEVGFHFPKRMNLSRAFYTAEYQGWGDDLHQSIFSFISSMKGRLCSVFNFVEWEKEIVSNFSDGVKVLHGAIEYQDGSGLHFLDKFQYYLRDKEILIHNCMSETLWASPCFCQIPYSLTSECMMVDSADFAHKNMKDLVKVVISTEKDGKDETNAVFAATFKFYPMTSVKIHSIQILANNFCFCELPPECHSILKGLC</sequence>
<protein>
    <submittedName>
        <fullName evidence="2">Uncharacterized protein</fullName>
    </submittedName>
</protein>
<gene>
    <name evidence="2" type="ORF">CROQUDRAFT_676217</name>
</gene>
<accession>A0A9P6NSF0</accession>
<comment type="caution">
    <text evidence="2">The sequence shown here is derived from an EMBL/GenBank/DDBJ whole genome shotgun (WGS) entry which is preliminary data.</text>
</comment>
<keyword evidence="1" id="KW-0472">Membrane</keyword>
<keyword evidence="1" id="KW-1133">Transmembrane helix</keyword>
<evidence type="ECO:0000256" key="1">
    <source>
        <dbReference type="SAM" id="Phobius"/>
    </source>
</evidence>